<feature type="active site" description="Phosphoserine intermediate" evidence="15">
    <location>
        <position position="516"/>
    </location>
</feature>
<dbReference type="InterPro" id="IPR009000">
    <property type="entry name" value="Transl_B-barrel_sf"/>
</dbReference>
<dbReference type="InterPro" id="IPR054696">
    <property type="entry name" value="GTP-eEF1A_C"/>
</dbReference>
<comment type="caution">
    <text evidence="19">The sequence shown here is derived from an EMBL/GenBank/DDBJ whole genome shotgun (WGS) entry which is preliminary data.</text>
</comment>
<evidence type="ECO:0000256" key="2">
    <source>
        <dbReference type="ARBA" id="ARBA00002632"/>
    </source>
</evidence>
<organism evidence="19 20">
    <name type="scientific">Xaviernesmea rhizosphaerae</name>
    <dbReference type="NCBI Taxonomy" id="1672749"/>
    <lineage>
        <taxon>Bacteria</taxon>
        <taxon>Pseudomonadati</taxon>
        <taxon>Pseudomonadota</taxon>
        <taxon>Alphaproteobacteria</taxon>
        <taxon>Hyphomicrobiales</taxon>
        <taxon>Rhizobiaceae</taxon>
        <taxon>Rhizobium/Agrobacterium group</taxon>
        <taxon>Xaviernesmea</taxon>
    </lineage>
</organism>
<dbReference type="EMBL" id="MKIO01000042">
    <property type="protein sequence ID" value="OLP52821.1"/>
    <property type="molecule type" value="Genomic_DNA"/>
</dbReference>
<evidence type="ECO:0000256" key="11">
    <source>
        <dbReference type="ARBA" id="ARBA00023134"/>
    </source>
</evidence>
<name>A0A1Q9AD29_9HYPH</name>
<evidence type="ECO:0000313" key="19">
    <source>
        <dbReference type="EMBL" id="OLP52821.1"/>
    </source>
</evidence>
<dbReference type="Pfam" id="PF01583">
    <property type="entry name" value="APS_kinase"/>
    <property type="match status" value="1"/>
</dbReference>
<dbReference type="SUPFAM" id="SSF50447">
    <property type="entry name" value="Translation proteins"/>
    <property type="match status" value="1"/>
</dbReference>
<protein>
    <recommendedName>
        <fullName evidence="6 15">Adenylyl-sulfate kinase</fullName>
        <ecNumber evidence="5 15">2.7.1.25</ecNumber>
    </recommendedName>
    <alternativeName>
        <fullName evidence="13 15">APS kinase</fullName>
    </alternativeName>
    <alternativeName>
        <fullName evidence="14 15">ATP adenosine-5'-phosphosulfate 3'-phosphotransferase</fullName>
    </alternativeName>
    <alternativeName>
        <fullName evidence="12 15">Adenosine-5'-phosphosulfate kinase</fullName>
    </alternativeName>
</protein>
<gene>
    <name evidence="15" type="primary">cysC</name>
    <name evidence="19" type="ORF">BJF92_07525</name>
</gene>
<dbReference type="NCBIfam" id="TIGR00455">
    <property type="entry name" value="apsK"/>
    <property type="match status" value="1"/>
</dbReference>
<comment type="pathway">
    <text evidence="3 15">Sulfur metabolism; hydrogen sulfide biosynthesis; sulfite from sulfate: step 2/3.</text>
</comment>
<evidence type="ECO:0000256" key="9">
    <source>
        <dbReference type="ARBA" id="ARBA00022777"/>
    </source>
</evidence>
<evidence type="ECO:0000313" key="20">
    <source>
        <dbReference type="Proteomes" id="UP000186143"/>
    </source>
</evidence>
<keyword evidence="7 15" id="KW-0808">Transferase</keyword>
<dbReference type="AlphaFoldDB" id="A0A1Q9AD29"/>
<dbReference type="InterPro" id="IPR059117">
    <property type="entry name" value="APS_kinase_dom"/>
</dbReference>
<evidence type="ECO:0000256" key="8">
    <source>
        <dbReference type="ARBA" id="ARBA00022741"/>
    </source>
</evidence>
<evidence type="ECO:0000256" key="3">
    <source>
        <dbReference type="ARBA" id="ARBA00004806"/>
    </source>
</evidence>
<dbReference type="GO" id="GO:0005524">
    <property type="term" value="F:ATP binding"/>
    <property type="evidence" value="ECO:0007669"/>
    <property type="project" value="UniProtKB-UniRule"/>
</dbReference>
<feature type="compositionally biased region" description="Polar residues" evidence="16">
    <location>
        <begin position="67"/>
        <end position="83"/>
    </location>
</feature>
<dbReference type="HAMAP" id="MF_00065">
    <property type="entry name" value="Adenylyl_sulf_kinase"/>
    <property type="match status" value="1"/>
</dbReference>
<feature type="region of interest" description="Disordered" evidence="16">
    <location>
        <begin position="67"/>
        <end position="88"/>
    </location>
</feature>
<evidence type="ECO:0000259" key="18">
    <source>
        <dbReference type="Pfam" id="PF22594"/>
    </source>
</evidence>
<comment type="function">
    <text evidence="2 15">Catalyzes the synthesis of activated sulfate.</text>
</comment>
<comment type="similarity">
    <text evidence="4 15">Belongs to the APS kinase family.</text>
</comment>
<dbReference type="InterPro" id="IPR002891">
    <property type="entry name" value="APS"/>
</dbReference>
<dbReference type="UniPathway" id="UPA00140">
    <property type="reaction ID" value="UER00205"/>
</dbReference>
<evidence type="ECO:0000256" key="14">
    <source>
        <dbReference type="ARBA" id="ARBA00031464"/>
    </source>
</evidence>
<dbReference type="Gene3D" id="3.40.50.300">
    <property type="entry name" value="P-loop containing nucleotide triphosphate hydrolases"/>
    <property type="match status" value="1"/>
</dbReference>
<dbReference type="Gene3D" id="2.40.30.10">
    <property type="entry name" value="Translation factors"/>
    <property type="match status" value="2"/>
</dbReference>
<keyword evidence="9 15" id="KW-0418">Kinase</keyword>
<evidence type="ECO:0000256" key="6">
    <source>
        <dbReference type="ARBA" id="ARBA00018163"/>
    </source>
</evidence>
<dbReference type="NCBIfam" id="NF003013">
    <property type="entry name" value="PRK03846.1"/>
    <property type="match status" value="1"/>
</dbReference>
<evidence type="ECO:0000256" key="16">
    <source>
        <dbReference type="SAM" id="MobiDB-lite"/>
    </source>
</evidence>
<dbReference type="SUPFAM" id="SSF50465">
    <property type="entry name" value="EF-Tu/eEF-1alpha/eIF2-gamma C-terminal domain"/>
    <property type="match status" value="1"/>
</dbReference>
<dbReference type="PANTHER" id="PTHR11055:SF63">
    <property type="entry name" value="ADENYLYL-SULFATE KINASE 1, CHLOROPLASTIC"/>
    <property type="match status" value="1"/>
</dbReference>
<keyword evidence="10 15" id="KW-0067">ATP-binding</keyword>
<keyword evidence="11" id="KW-0342">GTP-binding</keyword>
<dbReference type="STRING" id="1672749.BJF92_07525"/>
<dbReference type="InterPro" id="IPR009001">
    <property type="entry name" value="Transl_elong_EF1A/Init_IF2_C"/>
</dbReference>
<dbReference type="GO" id="GO:0000103">
    <property type="term" value="P:sulfate assimilation"/>
    <property type="evidence" value="ECO:0007669"/>
    <property type="project" value="UniProtKB-UniRule"/>
</dbReference>
<keyword evidence="15" id="KW-0597">Phosphoprotein</keyword>
<feature type="domain" description="APS kinase" evidence="17">
    <location>
        <begin position="435"/>
        <end position="584"/>
    </location>
</feature>
<evidence type="ECO:0000256" key="5">
    <source>
        <dbReference type="ARBA" id="ARBA00012121"/>
    </source>
</evidence>
<dbReference type="SUPFAM" id="SSF52540">
    <property type="entry name" value="P-loop containing nucleoside triphosphate hydrolases"/>
    <property type="match status" value="1"/>
</dbReference>
<dbReference type="CDD" id="cd02027">
    <property type="entry name" value="APSK"/>
    <property type="match status" value="1"/>
</dbReference>
<evidence type="ECO:0000256" key="12">
    <source>
        <dbReference type="ARBA" id="ARBA00029724"/>
    </source>
</evidence>
<reference evidence="19 20" key="1">
    <citation type="submission" date="2016-09" db="EMBL/GenBank/DDBJ databases">
        <title>Rhizobium sp. nov., a novel species isolated from the rice rhizosphere.</title>
        <authorList>
            <person name="Zhao J."/>
            <person name="Zhang X."/>
        </authorList>
    </citation>
    <scope>NUCLEOTIDE SEQUENCE [LARGE SCALE GENOMIC DNA]</scope>
    <source>
        <strain evidence="19 20">MH17</strain>
    </source>
</reference>
<evidence type="ECO:0000256" key="7">
    <source>
        <dbReference type="ARBA" id="ARBA00022679"/>
    </source>
</evidence>
<evidence type="ECO:0000256" key="13">
    <source>
        <dbReference type="ARBA" id="ARBA00031393"/>
    </source>
</evidence>
<dbReference type="OrthoDB" id="9804504at2"/>
<accession>A0A1Q9AD29</accession>
<dbReference type="GO" id="GO:0005525">
    <property type="term" value="F:GTP binding"/>
    <property type="evidence" value="ECO:0007669"/>
    <property type="project" value="UniProtKB-KW"/>
</dbReference>
<dbReference type="GO" id="GO:0070814">
    <property type="term" value="P:hydrogen sulfide biosynthetic process"/>
    <property type="evidence" value="ECO:0007669"/>
    <property type="project" value="UniProtKB-UniRule"/>
</dbReference>
<dbReference type="GO" id="GO:0004020">
    <property type="term" value="F:adenylylsulfate kinase activity"/>
    <property type="evidence" value="ECO:0007669"/>
    <property type="project" value="UniProtKB-UniRule"/>
</dbReference>
<dbReference type="PANTHER" id="PTHR11055">
    <property type="entry name" value="BIFUNCTIONAL 3'-PHOSPHOADENOSINE 5'-PHOSPHOSULFATE SYNTHASE"/>
    <property type="match status" value="1"/>
</dbReference>
<sequence>MTKLSFYSLTSAFRRAAGESTQASAPPAAPRAGTAGTLLICGTPGEGRAQLAKALADEAGLTWLSPKAQQSPQGDAQQSWTIEQSEDEAGETPLARLEALIMADLVLLAVDVRESNRDAMGNLLIRHHLFRRGGLVIVLTGLDAIEDGRASVETIRAELATLCGDRAMPPLVPLFNALSARSEGRERTAATPEWFAGPTLGAVIEAETARFMQQEDQPFRLAVTAFDRSRPEAPAVEGTVCQGRIAAGESIRILPGGMLSSVGALVSLEPAPRRVTGPAALRLTLSEPVACQPGQIIVPADRPCEVTDQFEAAIAWFDSEPLLPGRSYGLDLGGQSATASVTRLRAAADLDMADPVEAESLGCFAMGMAHMALETPLAFDVDSNGLSCFYLTDSATGRIVGLGRIHQALRRADNIHWQALAIDRSRRAAMKHQAPLVVWMTGLSGAGKSAIANLAELKLAAAGKHTFLLDGDNMRHGLNRDLGFTEPDRVENIRRVAEVARLMSDAGLIVLCAFISPFRSDRQMARKLMAPGEFIEVHVKASVELAESRDPKGLYRKARAGELKNFTGIDSPYEEPETAELVLDTAILSAAAAADLLVDFLLDRLMRNTPTPVDPFRPR</sequence>
<keyword evidence="8 15" id="KW-0547">Nucleotide-binding</keyword>
<dbReference type="Pfam" id="PF22594">
    <property type="entry name" value="GTP-eEF1A_C"/>
    <property type="match status" value="1"/>
</dbReference>
<dbReference type="Proteomes" id="UP000186143">
    <property type="component" value="Unassembled WGS sequence"/>
</dbReference>
<evidence type="ECO:0000259" key="17">
    <source>
        <dbReference type="Pfam" id="PF01583"/>
    </source>
</evidence>
<proteinExistence type="inferred from homology"/>
<feature type="domain" description="GTP-eEF1A C-terminal" evidence="18">
    <location>
        <begin position="309"/>
        <end position="405"/>
    </location>
</feature>
<dbReference type="EC" id="2.7.1.25" evidence="5 15"/>
<evidence type="ECO:0000256" key="10">
    <source>
        <dbReference type="ARBA" id="ARBA00022840"/>
    </source>
</evidence>
<feature type="binding site" evidence="15">
    <location>
        <begin position="442"/>
        <end position="449"/>
    </location>
    <ligand>
        <name>ATP</name>
        <dbReference type="ChEBI" id="CHEBI:30616"/>
    </ligand>
</feature>
<dbReference type="InterPro" id="IPR027417">
    <property type="entry name" value="P-loop_NTPase"/>
</dbReference>
<dbReference type="RefSeq" id="WP_075637096.1">
    <property type="nucleotide sequence ID" value="NZ_MKIO01000042.1"/>
</dbReference>
<evidence type="ECO:0000256" key="15">
    <source>
        <dbReference type="HAMAP-Rule" id="MF_00065"/>
    </source>
</evidence>
<evidence type="ECO:0000256" key="1">
    <source>
        <dbReference type="ARBA" id="ARBA00001823"/>
    </source>
</evidence>
<comment type="catalytic activity">
    <reaction evidence="1 15">
        <text>adenosine 5'-phosphosulfate + ATP = 3'-phosphoadenylyl sulfate + ADP + H(+)</text>
        <dbReference type="Rhea" id="RHEA:24152"/>
        <dbReference type="ChEBI" id="CHEBI:15378"/>
        <dbReference type="ChEBI" id="CHEBI:30616"/>
        <dbReference type="ChEBI" id="CHEBI:58243"/>
        <dbReference type="ChEBI" id="CHEBI:58339"/>
        <dbReference type="ChEBI" id="CHEBI:456216"/>
        <dbReference type="EC" id="2.7.1.25"/>
    </reaction>
</comment>
<evidence type="ECO:0000256" key="4">
    <source>
        <dbReference type="ARBA" id="ARBA00007008"/>
    </source>
</evidence>